<dbReference type="Proteomes" id="UP001428817">
    <property type="component" value="Unassembled WGS sequence"/>
</dbReference>
<evidence type="ECO:0000313" key="2">
    <source>
        <dbReference type="Proteomes" id="UP001428817"/>
    </source>
</evidence>
<organism evidence="1 2">
    <name type="scientific">Pseudonocardia eucalypti</name>
    <dbReference type="NCBI Taxonomy" id="648755"/>
    <lineage>
        <taxon>Bacteria</taxon>
        <taxon>Bacillati</taxon>
        <taxon>Actinomycetota</taxon>
        <taxon>Actinomycetes</taxon>
        <taxon>Pseudonocardiales</taxon>
        <taxon>Pseudonocardiaceae</taxon>
        <taxon>Pseudonocardia</taxon>
    </lineage>
</organism>
<comment type="caution">
    <text evidence="1">The sequence shown here is derived from an EMBL/GenBank/DDBJ whole genome shotgun (WGS) entry which is preliminary data.</text>
</comment>
<dbReference type="EMBL" id="BAABJP010000031">
    <property type="protein sequence ID" value="GAA5165626.1"/>
    <property type="molecule type" value="Genomic_DNA"/>
</dbReference>
<name>A0ABP9QQE1_9PSEU</name>
<proteinExistence type="predicted"/>
<evidence type="ECO:0000313" key="1">
    <source>
        <dbReference type="EMBL" id="GAA5165626.1"/>
    </source>
</evidence>
<protein>
    <recommendedName>
        <fullName evidence="3">Transcriptional regulator</fullName>
    </recommendedName>
</protein>
<evidence type="ECO:0008006" key="3">
    <source>
        <dbReference type="Google" id="ProtNLM"/>
    </source>
</evidence>
<keyword evidence="2" id="KW-1185">Reference proteome</keyword>
<gene>
    <name evidence="1" type="ORF">GCM10023321_55860</name>
</gene>
<accession>A0ABP9QQE1</accession>
<reference evidence="2" key="1">
    <citation type="journal article" date="2019" name="Int. J. Syst. Evol. Microbiol.">
        <title>The Global Catalogue of Microorganisms (GCM) 10K type strain sequencing project: providing services to taxonomists for standard genome sequencing and annotation.</title>
        <authorList>
            <consortium name="The Broad Institute Genomics Platform"/>
            <consortium name="The Broad Institute Genome Sequencing Center for Infectious Disease"/>
            <person name="Wu L."/>
            <person name="Ma J."/>
        </authorList>
    </citation>
    <scope>NUCLEOTIDE SEQUENCE [LARGE SCALE GENOMIC DNA]</scope>
    <source>
        <strain evidence="2">JCM 18303</strain>
    </source>
</reference>
<sequence>MRERMHALGLSLPLIAAEMGRRFSLRPRIAWRHALGWPQWKVAQRYRTLHNERISDNRISEHETWPHGGAKPSLDYLVKLAATYGHGCTPGHLIDLADLEGLEPAERRVFASVLHPSLAGMHAEVSRALARRVDPGQVGARPLWLPELEDGH</sequence>